<proteinExistence type="inferred from homology"/>
<gene>
    <name evidence="7" type="ordered locus">GNIT_2769</name>
</gene>
<comment type="similarity">
    <text evidence="2">Belongs to the ACC deaminase/D-cysteine desulfhydrase family.</text>
</comment>
<accession>G4QIF2</accession>
<dbReference type="KEGG" id="gni:GNIT_2769"/>
<dbReference type="PIRSF" id="PIRSF006278">
    <property type="entry name" value="ACCD_DCysDesulf"/>
    <property type="match status" value="1"/>
</dbReference>
<dbReference type="STRING" id="1085623.GNIT_2769"/>
<evidence type="ECO:0000256" key="5">
    <source>
        <dbReference type="PIRSR" id="PIRSR006278-2"/>
    </source>
</evidence>
<organism evidence="7 8">
    <name type="scientific">Glaciecola nitratireducens (strain JCM 12485 / KCTC 12276 / FR1064)</name>
    <dbReference type="NCBI Taxonomy" id="1085623"/>
    <lineage>
        <taxon>Bacteria</taxon>
        <taxon>Pseudomonadati</taxon>
        <taxon>Pseudomonadota</taxon>
        <taxon>Gammaproteobacteria</taxon>
        <taxon>Alteromonadales</taxon>
        <taxon>Alteromonadaceae</taxon>
        <taxon>Brumicola</taxon>
    </lineage>
</organism>
<dbReference type="AlphaFoldDB" id="G4QIF2"/>
<dbReference type="InterPro" id="IPR027278">
    <property type="entry name" value="ACCD_DCysDesulf"/>
</dbReference>
<comment type="cofactor">
    <cofactor evidence="1">
        <name>pyridoxal 5'-phosphate</name>
        <dbReference type="ChEBI" id="CHEBI:597326"/>
    </cofactor>
</comment>
<dbReference type="Pfam" id="PF00291">
    <property type="entry name" value="PALP"/>
    <property type="match status" value="1"/>
</dbReference>
<dbReference type="SUPFAM" id="SSF53686">
    <property type="entry name" value="Tryptophan synthase beta subunit-like PLP-dependent enzymes"/>
    <property type="match status" value="1"/>
</dbReference>
<dbReference type="RefSeq" id="WP_014109739.1">
    <property type="nucleotide sequence ID" value="NC_016041.1"/>
</dbReference>
<feature type="domain" description="Tryptophan synthase beta chain-like PALP" evidence="6">
    <location>
        <begin position="44"/>
        <end position="228"/>
    </location>
</feature>
<sequence length="371" mass="41399">MLTYPLTGSIESQFSILTPSPLQRVEAEWTAFSTSQEGSKKPATSHQVQVWCKRDDLLHPLISGNKWRKLVKPLHDFTQAPPSHVLSFGGPYSNHLHALAYCCKQLNIKFTAIIRGAYLKEQDLNQTLKDLEQWNAHLVFVDKQTYQQRTDRHYLSKLREEHNADIIIPEGGSQPDALFGMQAMVEEINAASSNQSFDAILIPVGSGASMAGVVKSCHAETASQIIGIGVLKGEGYLEDLVKQFLNNSNISNCSKSANKDTPYLPWHINHNFHFGGYAKSSAELDAFCKDFNQQQVNLANSKSRQRVSQQRVSQQEESKQDTPICIEPVYSGKCFFALKTLIQQAYFPPNSKILLIHTGGLQGARQQVHTG</sequence>
<dbReference type="GO" id="GO:0019148">
    <property type="term" value="F:D-cysteine desulfhydrase activity"/>
    <property type="evidence" value="ECO:0007669"/>
    <property type="project" value="TreeGrafter"/>
</dbReference>
<dbReference type="eggNOG" id="COG2515">
    <property type="taxonomic scope" value="Bacteria"/>
</dbReference>
<reference evidence="7 8" key="1">
    <citation type="journal article" date="2011" name="J. Bacteriol.">
        <title>Complete genome sequence of seawater bacterium Glaciecola nitratireducens FR1064T.</title>
        <authorList>
            <person name="Bian F."/>
            <person name="Qin Q.L."/>
            <person name="Xie B.B."/>
            <person name="Shu Y.L."/>
            <person name="Zhang X.Y."/>
            <person name="Yu Y."/>
            <person name="Chen B."/>
            <person name="Chen X.L."/>
            <person name="Zhou B.C."/>
            <person name="Zhang Y.Z."/>
        </authorList>
    </citation>
    <scope>NUCLEOTIDE SEQUENCE [LARGE SCALE GENOMIC DNA]</scope>
    <source>
        <strain evidence="8">JCM 12485 / KCTC 12276 / FR1064</strain>
    </source>
</reference>
<dbReference type="Gene3D" id="3.40.50.1100">
    <property type="match status" value="3"/>
</dbReference>
<dbReference type="PANTHER" id="PTHR43780">
    <property type="entry name" value="1-AMINOCYCLOPROPANE-1-CARBOXYLATE DEAMINASE-RELATED"/>
    <property type="match status" value="1"/>
</dbReference>
<evidence type="ECO:0000256" key="4">
    <source>
        <dbReference type="PIRSR" id="PIRSR006278-1"/>
    </source>
</evidence>
<feature type="modified residue" description="N6-(pyridoxal phosphate)lysine" evidence="5">
    <location>
        <position position="66"/>
    </location>
</feature>
<dbReference type="PANTHER" id="PTHR43780:SF2">
    <property type="entry name" value="1-AMINOCYCLOPROPANE-1-CARBOXYLATE DEAMINASE-RELATED"/>
    <property type="match status" value="1"/>
</dbReference>
<feature type="active site" description="Nucleophile" evidence="4">
    <location>
        <position position="93"/>
    </location>
</feature>
<evidence type="ECO:0000256" key="2">
    <source>
        <dbReference type="ARBA" id="ARBA00008639"/>
    </source>
</evidence>
<keyword evidence="3 5" id="KW-0663">Pyridoxal phosphate</keyword>
<dbReference type="HOGENOM" id="CLU_048897_0_0_6"/>
<evidence type="ECO:0000313" key="7">
    <source>
        <dbReference type="EMBL" id="AEP30866.1"/>
    </source>
</evidence>
<protein>
    <submittedName>
        <fullName evidence="7">D-cysteine desulfhydrase, PLP-dependent enzyme</fullName>
    </submittedName>
</protein>
<dbReference type="InterPro" id="IPR036052">
    <property type="entry name" value="TrpB-like_PALP_sf"/>
</dbReference>
<evidence type="ECO:0000313" key="8">
    <source>
        <dbReference type="Proteomes" id="UP000009282"/>
    </source>
</evidence>
<evidence type="ECO:0000259" key="6">
    <source>
        <dbReference type="Pfam" id="PF00291"/>
    </source>
</evidence>
<dbReference type="Proteomes" id="UP000009282">
    <property type="component" value="Chromosome"/>
</dbReference>
<dbReference type="OrthoDB" id="9801249at2"/>
<name>G4QIF2_GLANF</name>
<dbReference type="EMBL" id="CP003060">
    <property type="protein sequence ID" value="AEP30866.1"/>
    <property type="molecule type" value="Genomic_DNA"/>
</dbReference>
<keyword evidence="8" id="KW-1185">Reference proteome</keyword>
<dbReference type="InterPro" id="IPR001926">
    <property type="entry name" value="TrpB-like_PALP"/>
</dbReference>
<evidence type="ECO:0000256" key="1">
    <source>
        <dbReference type="ARBA" id="ARBA00001933"/>
    </source>
</evidence>
<evidence type="ECO:0000256" key="3">
    <source>
        <dbReference type="ARBA" id="ARBA00022898"/>
    </source>
</evidence>